<comment type="caution">
    <text evidence="1">The sequence shown here is derived from an EMBL/GenBank/DDBJ whole genome shotgun (WGS) entry which is preliminary data.</text>
</comment>
<reference evidence="1 2" key="1">
    <citation type="journal article" date="2015" name="G3 (Bethesda)">
        <title>Insights into Ongoing Evolution of the Hexachlorocyclohexane Catabolic Pathway from Comparative Genomics of Ten Sphingomonadaceae Strains.</title>
        <authorList>
            <person name="Pearce S.L."/>
            <person name="Oakeshott J.G."/>
            <person name="Pandey G."/>
        </authorList>
    </citation>
    <scope>NUCLEOTIDE SEQUENCE [LARGE SCALE GENOMIC DNA]</scope>
    <source>
        <strain evidence="1 2">LL02</strain>
    </source>
</reference>
<protein>
    <recommendedName>
        <fullName evidence="3">Elongation factor P</fullName>
    </recommendedName>
</protein>
<sequence length="94" mass="10175">MSTLPIGTYTCELPGDAGGAPGKLVPEYEFRIVNSSSYKAGGIRGSYLFVGDRVTMTGGKHKGLKLHRISSNFLRQVKDDGRDGEMRCVLSAHN</sequence>
<dbReference type="Proteomes" id="UP000052268">
    <property type="component" value="Unassembled WGS sequence"/>
</dbReference>
<evidence type="ECO:0000313" key="2">
    <source>
        <dbReference type="Proteomes" id="UP000052268"/>
    </source>
</evidence>
<dbReference type="PATRIC" id="fig|1114963.3.peg.533"/>
<name>A0A0J7Y5L9_9SPHN</name>
<organism evidence="1 2">
    <name type="scientific">Novosphingobium barchaimii LL02</name>
    <dbReference type="NCBI Taxonomy" id="1114963"/>
    <lineage>
        <taxon>Bacteria</taxon>
        <taxon>Pseudomonadati</taxon>
        <taxon>Pseudomonadota</taxon>
        <taxon>Alphaproteobacteria</taxon>
        <taxon>Sphingomonadales</taxon>
        <taxon>Sphingomonadaceae</taxon>
        <taxon>Novosphingobium</taxon>
    </lineage>
</organism>
<proteinExistence type="predicted"/>
<accession>A0A0J7Y5L9</accession>
<keyword evidence="2" id="KW-1185">Reference proteome</keyword>
<evidence type="ECO:0000313" key="1">
    <source>
        <dbReference type="EMBL" id="KMS59186.1"/>
    </source>
</evidence>
<evidence type="ECO:0008006" key="3">
    <source>
        <dbReference type="Google" id="ProtNLM"/>
    </source>
</evidence>
<dbReference type="AlphaFoldDB" id="A0A0J7Y5L9"/>
<dbReference type="EMBL" id="JACU01000002">
    <property type="protein sequence ID" value="KMS59186.1"/>
    <property type="molecule type" value="Genomic_DNA"/>
</dbReference>
<gene>
    <name evidence="1" type="ORF">V474_08165</name>
</gene>